<accession>A0AAV3P6H8</accession>
<comment type="caution">
    <text evidence="1">The sequence shown here is derived from an EMBL/GenBank/DDBJ whole genome shotgun (WGS) entry which is preliminary data.</text>
</comment>
<proteinExistence type="predicted"/>
<evidence type="ECO:0000313" key="1">
    <source>
        <dbReference type="EMBL" id="GAA0146843.1"/>
    </source>
</evidence>
<reference evidence="1 2" key="1">
    <citation type="submission" date="2024-01" db="EMBL/GenBank/DDBJ databases">
        <title>The complete chloroplast genome sequence of Lithospermum erythrorhizon: insights into the phylogenetic relationship among Boraginaceae species and the maternal lineages of purple gromwells.</title>
        <authorList>
            <person name="Okada T."/>
            <person name="Watanabe K."/>
        </authorList>
    </citation>
    <scope>NUCLEOTIDE SEQUENCE [LARGE SCALE GENOMIC DNA]</scope>
</reference>
<keyword evidence="2" id="KW-1185">Reference proteome</keyword>
<gene>
    <name evidence="1" type="ORF">LIER_06701</name>
</gene>
<dbReference type="EMBL" id="BAABME010000991">
    <property type="protein sequence ID" value="GAA0146843.1"/>
    <property type="molecule type" value="Genomic_DNA"/>
</dbReference>
<evidence type="ECO:0000313" key="2">
    <source>
        <dbReference type="Proteomes" id="UP001454036"/>
    </source>
</evidence>
<dbReference type="Proteomes" id="UP001454036">
    <property type="component" value="Unassembled WGS sequence"/>
</dbReference>
<sequence>MGKQPTHEVFLIYILRGLREEYKKLKSFVYTRDSGFSFEELHNYLVTHEFVNPDLSSVTSSNRGLLPTPPPTVNYVGRSSSVVPCMTSASLHPLLMKAADVTYATNIKGLYKPRTRKQPMGRNSSEGRIAVEVRKKGEVVIAETSLESLERGDERDAYDEVASAIKVAEKADAV</sequence>
<dbReference type="AlphaFoldDB" id="A0AAV3P6H8"/>
<protein>
    <submittedName>
        <fullName evidence="1">Uncharacterized protein</fullName>
    </submittedName>
</protein>
<organism evidence="1 2">
    <name type="scientific">Lithospermum erythrorhizon</name>
    <name type="common">Purple gromwell</name>
    <name type="synonym">Lithospermum officinale var. erythrorhizon</name>
    <dbReference type="NCBI Taxonomy" id="34254"/>
    <lineage>
        <taxon>Eukaryota</taxon>
        <taxon>Viridiplantae</taxon>
        <taxon>Streptophyta</taxon>
        <taxon>Embryophyta</taxon>
        <taxon>Tracheophyta</taxon>
        <taxon>Spermatophyta</taxon>
        <taxon>Magnoliopsida</taxon>
        <taxon>eudicotyledons</taxon>
        <taxon>Gunneridae</taxon>
        <taxon>Pentapetalae</taxon>
        <taxon>asterids</taxon>
        <taxon>lamiids</taxon>
        <taxon>Boraginales</taxon>
        <taxon>Boraginaceae</taxon>
        <taxon>Boraginoideae</taxon>
        <taxon>Lithospermeae</taxon>
        <taxon>Lithospermum</taxon>
    </lineage>
</organism>
<name>A0AAV3P6H8_LITER</name>